<dbReference type="PROSITE" id="PS50111">
    <property type="entry name" value="CHEMOTAXIS_TRANSDUC_2"/>
    <property type="match status" value="1"/>
</dbReference>
<dbReference type="EMBL" id="CP048000">
    <property type="protein sequence ID" value="QHQ59654.1"/>
    <property type="molecule type" value="Genomic_DNA"/>
</dbReference>
<organism evidence="9 10">
    <name type="scientific">Anaerocolumna sedimenticola</name>
    <dbReference type="NCBI Taxonomy" id="2696063"/>
    <lineage>
        <taxon>Bacteria</taxon>
        <taxon>Bacillati</taxon>
        <taxon>Bacillota</taxon>
        <taxon>Clostridia</taxon>
        <taxon>Lachnospirales</taxon>
        <taxon>Lachnospiraceae</taxon>
        <taxon>Anaerocolumna</taxon>
    </lineage>
</organism>
<sequence>MKMNNDSITGNESKKKLKDFMKAEKKKEAMEAKAKAKLEKEKKKLEEKTQNVKEKKQKLKAEVKEKKNILNQFRGIRAKILVGFFIPVILLGVFGVVSYQKSADAIITNYEKSTTDTLNAVSKYLELGLTSVSDKAIEFSLSKSVEEYYRRVNEKDTLENVTALRQLQQEVIVIRETNSFINSIHIMANVGTPISTLSTPPRDIYAQYTASDDAKKVLEDTSRNVWVGKHETLDKLLEIKDSDYVLSMITKLSFSNGLIFMDVSMKEIMNVLNDINTSKGSIIGFVTGDGRETLTNPDLKNVFPETDYYKAAEAGEDNSGFSYQTYKGESYLYIYSKVGETGAMVCALIPKTEILKQPSAIKNLSIIFITFACIFAILVGTIIAGGIGSAITKLVKSISLAAQGDLTAKFNTKRKDEFRILANGLSDMTAGMSNLIGEVAGVGLKVTESADLLSTTSEKILGATKDISFTIDEIEKGVVQQAEDTEHCLGQMSNLSEKINQVYSSTYEIEKIANNTKGIVGEGLVIIDELNDKSKATTDVTQVVIKDIEALVEQSHNIGNFVGIINEIASQTNLLSLNASIEAARAGDAGRGFAVVADEIRKLADQSMQAASQIQGIVTEIQNKTQGTVVSAKQAENIVESQTESLNKTIRVFEDINKHVGSLVTNLDNISIGIKGIETAKEDSMDAIRNISAVAQQTAAASEEVSATANVQINSVENLSQSALELANDAKKLEQAIQLFKIQ</sequence>
<accession>A0A6P1TES5</accession>
<dbReference type="PANTHER" id="PTHR32089:SF112">
    <property type="entry name" value="LYSOZYME-LIKE PROTEIN-RELATED"/>
    <property type="match status" value="1"/>
</dbReference>
<dbReference type="Proteomes" id="UP000464314">
    <property type="component" value="Chromosome"/>
</dbReference>
<evidence type="ECO:0000313" key="10">
    <source>
        <dbReference type="Proteomes" id="UP000464314"/>
    </source>
</evidence>
<evidence type="ECO:0000256" key="4">
    <source>
        <dbReference type="SAM" id="Coils"/>
    </source>
</evidence>
<feature type="region of interest" description="Disordered" evidence="5">
    <location>
        <begin position="1"/>
        <end position="26"/>
    </location>
</feature>
<feature type="compositionally biased region" description="Polar residues" evidence="5">
    <location>
        <begin position="1"/>
        <end position="11"/>
    </location>
</feature>
<evidence type="ECO:0008006" key="11">
    <source>
        <dbReference type="Google" id="ProtNLM"/>
    </source>
</evidence>
<feature type="transmembrane region" description="Helical" evidence="6">
    <location>
        <begin position="80"/>
        <end position="99"/>
    </location>
</feature>
<feature type="domain" description="HAMP" evidence="8">
    <location>
        <begin position="385"/>
        <end position="437"/>
    </location>
</feature>
<evidence type="ECO:0000259" key="7">
    <source>
        <dbReference type="PROSITE" id="PS50111"/>
    </source>
</evidence>
<comment type="similarity">
    <text evidence="2">Belongs to the methyl-accepting chemotaxis (MCP) protein family.</text>
</comment>
<dbReference type="CDD" id="cd06225">
    <property type="entry name" value="HAMP"/>
    <property type="match status" value="1"/>
</dbReference>
<keyword evidence="4" id="KW-0175">Coiled coil</keyword>
<dbReference type="InterPro" id="IPR003660">
    <property type="entry name" value="HAMP_dom"/>
</dbReference>
<keyword evidence="6" id="KW-0472">Membrane</keyword>
<keyword evidence="6" id="KW-1133">Transmembrane helix</keyword>
<feature type="transmembrane region" description="Helical" evidence="6">
    <location>
        <begin position="364"/>
        <end position="387"/>
    </location>
</feature>
<dbReference type="Pfam" id="PF00015">
    <property type="entry name" value="MCPsignal"/>
    <property type="match status" value="1"/>
</dbReference>
<dbReference type="CDD" id="cd18774">
    <property type="entry name" value="PDC2_HK_sensor"/>
    <property type="match status" value="1"/>
</dbReference>
<dbReference type="SMART" id="SM00283">
    <property type="entry name" value="MA"/>
    <property type="match status" value="1"/>
</dbReference>
<evidence type="ECO:0000256" key="6">
    <source>
        <dbReference type="SAM" id="Phobius"/>
    </source>
</evidence>
<name>A0A6P1TES5_9FIRM</name>
<feature type="domain" description="Methyl-accepting transducer" evidence="7">
    <location>
        <begin position="456"/>
        <end position="713"/>
    </location>
</feature>
<evidence type="ECO:0000256" key="3">
    <source>
        <dbReference type="PROSITE-ProRule" id="PRU00284"/>
    </source>
</evidence>
<dbReference type="SUPFAM" id="SSF58104">
    <property type="entry name" value="Methyl-accepting chemotaxis protein (MCP) signaling domain"/>
    <property type="match status" value="1"/>
</dbReference>
<gene>
    <name evidence="9" type="ORF">Ana3638_01625</name>
</gene>
<dbReference type="GO" id="GO:0007165">
    <property type="term" value="P:signal transduction"/>
    <property type="evidence" value="ECO:0007669"/>
    <property type="project" value="UniProtKB-KW"/>
</dbReference>
<dbReference type="GO" id="GO:0016020">
    <property type="term" value="C:membrane"/>
    <property type="evidence" value="ECO:0007669"/>
    <property type="project" value="InterPro"/>
</dbReference>
<dbReference type="PANTHER" id="PTHR32089">
    <property type="entry name" value="METHYL-ACCEPTING CHEMOTAXIS PROTEIN MCPB"/>
    <property type="match status" value="1"/>
</dbReference>
<protein>
    <recommendedName>
        <fullName evidence="11">Methyl-accepting chemotaxis protein</fullName>
    </recommendedName>
</protein>
<evidence type="ECO:0000256" key="2">
    <source>
        <dbReference type="ARBA" id="ARBA00029447"/>
    </source>
</evidence>
<evidence type="ECO:0000313" key="9">
    <source>
        <dbReference type="EMBL" id="QHQ59654.1"/>
    </source>
</evidence>
<evidence type="ECO:0000259" key="8">
    <source>
        <dbReference type="PROSITE" id="PS50885"/>
    </source>
</evidence>
<keyword evidence="1 3" id="KW-0807">Transducer</keyword>
<keyword evidence="10" id="KW-1185">Reference proteome</keyword>
<dbReference type="CDD" id="cd11386">
    <property type="entry name" value="MCP_signal"/>
    <property type="match status" value="1"/>
</dbReference>
<evidence type="ECO:0000256" key="1">
    <source>
        <dbReference type="ARBA" id="ARBA00023224"/>
    </source>
</evidence>
<dbReference type="PROSITE" id="PS50885">
    <property type="entry name" value="HAMP"/>
    <property type="match status" value="1"/>
</dbReference>
<feature type="coiled-coil region" evidence="4">
    <location>
        <begin position="716"/>
        <end position="743"/>
    </location>
</feature>
<reference evidence="9 10" key="1">
    <citation type="submission" date="2020-01" db="EMBL/GenBank/DDBJ databases">
        <title>Genome analysis of Anaerocolumna sp. CBA3638.</title>
        <authorList>
            <person name="Kim J."/>
            <person name="Roh S.W."/>
        </authorList>
    </citation>
    <scope>NUCLEOTIDE SEQUENCE [LARGE SCALE GENOMIC DNA]</scope>
    <source>
        <strain evidence="9 10">CBA3638</strain>
    </source>
</reference>
<feature type="compositionally biased region" description="Basic and acidic residues" evidence="5">
    <location>
        <begin position="12"/>
        <end position="26"/>
    </location>
</feature>
<dbReference type="Gene3D" id="1.10.287.950">
    <property type="entry name" value="Methyl-accepting chemotaxis protein"/>
    <property type="match status" value="1"/>
</dbReference>
<dbReference type="Gene3D" id="3.30.450.20">
    <property type="entry name" value="PAS domain"/>
    <property type="match status" value="1"/>
</dbReference>
<dbReference type="RefSeq" id="WP_161836428.1">
    <property type="nucleotide sequence ID" value="NZ_CP048000.1"/>
</dbReference>
<dbReference type="KEGG" id="anr:Ana3638_01625"/>
<keyword evidence="6" id="KW-0812">Transmembrane</keyword>
<evidence type="ECO:0000256" key="5">
    <source>
        <dbReference type="SAM" id="MobiDB-lite"/>
    </source>
</evidence>
<proteinExistence type="inferred from homology"/>
<dbReference type="AlphaFoldDB" id="A0A6P1TES5"/>
<dbReference type="InterPro" id="IPR004089">
    <property type="entry name" value="MCPsignal_dom"/>
</dbReference>